<dbReference type="AlphaFoldDB" id="A0A916YR38"/>
<dbReference type="EMBL" id="BMHP01000001">
    <property type="protein sequence ID" value="GGD57297.1"/>
    <property type="molecule type" value="Genomic_DNA"/>
</dbReference>
<keyword evidence="2" id="KW-1185">Reference proteome</keyword>
<reference evidence="1" key="2">
    <citation type="submission" date="2020-09" db="EMBL/GenBank/DDBJ databases">
        <authorList>
            <person name="Sun Q."/>
            <person name="Zhou Y."/>
        </authorList>
    </citation>
    <scope>NUCLEOTIDE SEQUENCE</scope>
    <source>
        <strain evidence="1">CGMCC 1.15178</strain>
    </source>
</reference>
<accession>A0A916YR38</accession>
<protein>
    <submittedName>
        <fullName evidence="1">Uncharacterized protein</fullName>
    </submittedName>
</protein>
<name>A0A916YR38_9BACL</name>
<evidence type="ECO:0000313" key="1">
    <source>
        <dbReference type="EMBL" id="GGD57297.1"/>
    </source>
</evidence>
<organism evidence="1 2">
    <name type="scientific">Paenibacillus nasutitermitis</name>
    <dbReference type="NCBI Taxonomy" id="1652958"/>
    <lineage>
        <taxon>Bacteria</taxon>
        <taxon>Bacillati</taxon>
        <taxon>Bacillota</taxon>
        <taxon>Bacilli</taxon>
        <taxon>Bacillales</taxon>
        <taxon>Paenibacillaceae</taxon>
        <taxon>Paenibacillus</taxon>
    </lineage>
</organism>
<dbReference type="Proteomes" id="UP000612456">
    <property type="component" value="Unassembled WGS sequence"/>
</dbReference>
<sequence length="80" mass="9733">MKQNERKACKNEPLKRIRGPFIEEETINHIGGYEYGDKEEIQPDVVYGHINSFDDFRAGDERLLKQYRWDEDGQYRRRRQ</sequence>
<gene>
    <name evidence="1" type="ORF">GCM10010911_13850</name>
</gene>
<comment type="caution">
    <text evidence="1">The sequence shown here is derived from an EMBL/GenBank/DDBJ whole genome shotgun (WGS) entry which is preliminary data.</text>
</comment>
<reference evidence="1" key="1">
    <citation type="journal article" date="2014" name="Int. J. Syst. Evol. Microbiol.">
        <title>Complete genome sequence of Corynebacterium casei LMG S-19264T (=DSM 44701T), isolated from a smear-ripened cheese.</title>
        <authorList>
            <consortium name="US DOE Joint Genome Institute (JGI-PGF)"/>
            <person name="Walter F."/>
            <person name="Albersmeier A."/>
            <person name="Kalinowski J."/>
            <person name="Ruckert C."/>
        </authorList>
    </citation>
    <scope>NUCLEOTIDE SEQUENCE</scope>
    <source>
        <strain evidence="1">CGMCC 1.15178</strain>
    </source>
</reference>
<proteinExistence type="predicted"/>
<evidence type="ECO:0000313" key="2">
    <source>
        <dbReference type="Proteomes" id="UP000612456"/>
    </source>
</evidence>